<accession>A0A8J6G8F2</accession>
<evidence type="ECO:0000313" key="1">
    <source>
        <dbReference type="EMBL" id="KAH0506909.1"/>
    </source>
</evidence>
<reference evidence="1" key="1">
    <citation type="submission" date="2020-03" db="EMBL/GenBank/DDBJ databases">
        <title>Studies in the Genomics of Life Span.</title>
        <authorList>
            <person name="Glass D."/>
        </authorList>
    </citation>
    <scope>NUCLEOTIDE SEQUENCE</scope>
    <source>
        <strain evidence="1">LTLLF</strain>
        <tissue evidence="1">Muscle</tissue>
    </source>
</reference>
<organism evidence="1 2">
    <name type="scientific">Microtus ochrogaster</name>
    <name type="common">Prairie vole</name>
    <dbReference type="NCBI Taxonomy" id="79684"/>
    <lineage>
        <taxon>Eukaryota</taxon>
        <taxon>Metazoa</taxon>
        <taxon>Chordata</taxon>
        <taxon>Craniata</taxon>
        <taxon>Vertebrata</taxon>
        <taxon>Euteleostomi</taxon>
        <taxon>Mammalia</taxon>
        <taxon>Eutheria</taxon>
        <taxon>Euarchontoglires</taxon>
        <taxon>Glires</taxon>
        <taxon>Rodentia</taxon>
        <taxon>Myomorpha</taxon>
        <taxon>Muroidea</taxon>
        <taxon>Cricetidae</taxon>
        <taxon>Arvicolinae</taxon>
        <taxon>Microtus</taxon>
    </lineage>
</organism>
<dbReference type="AlphaFoldDB" id="A0A8J6G8F2"/>
<evidence type="ECO:0000313" key="2">
    <source>
        <dbReference type="Proteomes" id="UP000710432"/>
    </source>
</evidence>
<dbReference type="EMBL" id="JAATJU010023844">
    <property type="protein sequence ID" value="KAH0506909.1"/>
    <property type="molecule type" value="Genomic_DNA"/>
</dbReference>
<name>A0A8J6G8F2_MICOH</name>
<dbReference type="Proteomes" id="UP000710432">
    <property type="component" value="Unassembled WGS sequence"/>
</dbReference>
<protein>
    <submittedName>
        <fullName evidence="1">Putative histone-lysine N-methyltransferase 2D</fullName>
    </submittedName>
</protein>
<comment type="caution">
    <text evidence="1">The sequence shown here is derived from an EMBL/GenBank/DDBJ whole genome shotgun (WGS) entry which is preliminary data.</text>
</comment>
<sequence>MLQDLLDRQQLYRRDWAFGPASGACVDFPGTGDAGPLDVVSTQLSRRILCDSLAAVSGLAPRDSP</sequence>
<proteinExistence type="predicted"/>
<gene>
    <name evidence="1" type="ORF">LTLLF_171280</name>
</gene>